<evidence type="ECO:0000313" key="1">
    <source>
        <dbReference type="EMBL" id="MCF2532503.1"/>
    </source>
</evidence>
<dbReference type="Proteomes" id="UP001165378">
    <property type="component" value="Unassembled WGS sequence"/>
</dbReference>
<name>A0AA41Q6J7_9ACTN</name>
<accession>A0AA41Q6J7</accession>
<gene>
    <name evidence="1" type="ORF">LZ495_35560</name>
</gene>
<organism evidence="1 2">
    <name type="scientific">Yinghuangia soli</name>
    <dbReference type="NCBI Taxonomy" id="2908204"/>
    <lineage>
        <taxon>Bacteria</taxon>
        <taxon>Bacillati</taxon>
        <taxon>Actinomycetota</taxon>
        <taxon>Actinomycetes</taxon>
        <taxon>Kitasatosporales</taxon>
        <taxon>Streptomycetaceae</taxon>
        <taxon>Yinghuangia</taxon>
    </lineage>
</organism>
<evidence type="ECO:0000313" key="2">
    <source>
        <dbReference type="Proteomes" id="UP001165378"/>
    </source>
</evidence>
<sequence>MTEERRTLTEPATEADSQQVATWLPRRGDLAYDTALQRIGVVIAIPEDTGADLYHLRPEVGGDWAASAANLSPPIGCILNTIYGRQRVMDLLDPPHGRPTLYLRPERGGTEWTVLATELHRVIRP</sequence>
<dbReference type="RefSeq" id="WP_235057282.1">
    <property type="nucleotide sequence ID" value="NZ_JAKFHA010000035.1"/>
</dbReference>
<reference evidence="1" key="1">
    <citation type="submission" date="2022-01" db="EMBL/GenBank/DDBJ databases">
        <title>Genome-Based Taxonomic Classification of the Phylum Actinobacteria.</title>
        <authorList>
            <person name="Gao Y."/>
        </authorList>
    </citation>
    <scope>NUCLEOTIDE SEQUENCE</scope>
    <source>
        <strain evidence="1">KLBMP 8922</strain>
    </source>
</reference>
<dbReference type="AlphaFoldDB" id="A0AA41Q6J7"/>
<proteinExistence type="predicted"/>
<dbReference type="EMBL" id="JAKFHA010000035">
    <property type="protein sequence ID" value="MCF2532503.1"/>
    <property type="molecule type" value="Genomic_DNA"/>
</dbReference>
<protein>
    <submittedName>
        <fullName evidence="1">Uncharacterized protein</fullName>
    </submittedName>
</protein>
<keyword evidence="2" id="KW-1185">Reference proteome</keyword>
<comment type="caution">
    <text evidence="1">The sequence shown here is derived from an EMBL/GenBank/DDBJ whole genome shotgun (WGS) entry which is preliminary data.</text>
</comment>